<feature type="transmembrane region" description="Helical" evidence="7">
    <location>
        <begin position="266"/>
        <end position="292"/>
    </location>
</feature>
<evidence type="ECO:0000256" key="7">
    <source>
        <dbReference type="SAM" id="Phobius"/>
    </source>
</evidence>
<keyword evidence="5 7" id="KW-1133">Transmembrane helix</keyword>
<evidence type="ECO:0000313" key="9">
    <source>
        <dbReference type="EMBL" id="PUE63819.1"/>
    </source>
</evidence>
<dbReference type="OrthoDB" id="9808461at2"/>
<protein>
    <recommendedName>
        <fullName evidence="8">ABC3 transporter permease C-terminal domain-containing protein</fullName>
    </recommendedName>
</protein>
<feature type="domain" description="ABC3 transporter permease C-terminal" evidence="8">
    <location>
        <begin position="269"/>
        <end position="393"/>
    </location>
</feature>
<dbReference type="RefSeq" id="WP_108559884.1">
    <property type="nucleotide sequence ID" value="NZ_MUXE01000013.1"/>
</dbReference>
<accession>A0A363CXM3</accession>
<feature type="transmembrane region" description="Helical" evidence="7">
    <location>
        <begin position="21"/>
        <end position="48"/>
    </location>
</feature>
<evidence type="ECO:0000256" key="2">
    <source>
        <dbReference type="ARBA" id="ARBA00005236"/>
    </source>
</evidence>
<dbReference type="InterPro" id="IPR051447">
    <property type="entry name" value="Lipoprotein-release_system"/>
</dbReference>
<keyword evidence="4 7" id="KW-0812">Transmembrane</keyword>
<keyword evidence="10" id="KW-1185">Reference proteome</keyword>
<evidence type="ECO:0000256" key="4">
    <source>
        <dbReference type="ARBA" id="ARBA00022692"/>
    </source>
</evidence>
<comment type="caution">
    <text evidence="9">The sequence shown here is derived from an EMBL/GenBank/DDBJ whole genome shotgun (WGS) entry which is preliminary data.</text>
</comment>
<comment type="similarity">
    <text evidence="2">Belongs to the ABC-4 integral membrane protein family. LolC/E subfamily.</text>
</comment>
<evidence type="ECO:0000256" key="3">
    <source>
        <dbReference type="ARBA" id="ARBA00022475"/>
    </source>
</evidence>
<keyword evidence="3" id="KW-1003">Cell membrane</keyword>
<evidence type="ECO:0000256" key="5">
    <source>
        <dbReference type="ARBA" id="ARBA00022989"/>
    </source>
</evidence>
<dbReference type="GO" id="GO:0044874">
    <property type="term" value="P:lipoprotein localization to outer membrane"/>
    <property type="evidence" value="ECO:0007669"/>
    <property type="project" value="TreeGrafter"/>
</dbReference>
<dbReference type="Pfam" id="PF02687">
    <property type="entry name" value="FtsX"/>
    <property type="match status" value="1"/>
</dbReference>
<name>A0A363CXM3_9BACT</name>
<dbReference type="Proteomes" id="UP000251135">
    <property type="component" value="Unassembled WGS sequence"/>
</dbReference>
<evidence type="ECO:0000256" key="6">
    <source>
        <dbReference type="ARBA" id="ARBA00023136"/>
    </source>
</evidence>
<evidence type="ECO:0000256" key="1">
    <source>
        <dbReference type="ARBA" id="ARBA00004651"/>
    </source>
</evidence>
<dbReference type="GO" id="GO:0098797">
    <property type="term" value="C:plasma membrane protein complex"/>
    <property type="evidence" value="ECO:0007669"/>
    <property type="project" value="TreeGrafter"/>
</dbReference>
<evidence type="ECO:0000259" key="8">
    <source>
        <dbReference type="Pfam" id="PF02687"/>
    </source>
</evidence>
<evidence type="ECO:0000313" key="10">
    <source>
        <dbReference type="Proteomes" id="UP000251135"/>
    </source>
</evidence>
<keyword evidence="6 7" id="KW-0472">Membrane</keyword>
<dbReference type="EMBL" id="MUXE01000013">
    <property type="protein sequence ID" value="PUE63819.1"/>
    <property type="molecule type" value="Genomic_DNA"/>
</dbReference>
<feature type="transmembrane region" description="Helical" evidence="7">
    <location>
        <begin position="313"/>
        <end position="340"/>
    </location>
</feature>
<dbReference type="PANTHER" id="PTHR30489">
    <property type="entry name" value="LIPOPROTEIN-RELEASING SYSTEM TRANSMEMBRANE PROTEIN LOLE"/>
    <property type="match status" value="1"/>
</dbReference>
<reference evidence="9 10" key="1">
    <citation type="submission" date="2017-02" db="EMBL/GenBank/DDBJ databases">
        <title>Arcobacter caeni sp. nov, a new Arcobacter species isolated from reclaimed water.</title>
        <authorList>
            <person name="Figueras M.J."/>
            <person name="Perez-Cataluna A."/>
            <person name="Salas-Masso N."/>
        </authorList>
    </citation>
    <scope>NUCLEOTIDE SEQUENCE [LARGE SCALE GENOMIC DNA]</scope>
    <source>
        <strain evidence="9 10">RW17-10</strain>
    </source>
</reference>
<gene>
    <name evidence="9" type="ORF">B0174_09010</name>
</gene>
<organism evidence="9 10">
    <name type="scientific">Arcobacter caeni</name>
    <dbReference type="NCBI Taxonomy" id="1912877"/>
    <lineage>
        <taxon>Bacteria</taxon>
        <taxon>Pseudomonadati</taxon>
        <taxon>Campylobacterota</taxon>
        <taxon>Epsilonproteobacteria</taxon>
        <taxon>Campylobacterales</taxon>
        <taxon>Arcobacteraceae</taxon>
        <taxon>Arcobacter</taxon>
    </lineage>
</organism>
<dbReference type="InterPro" id="IPR003838">
    <property type="entry name" value="ABC3_permease_C"/>
</dbReference>
<feature type="transmembrane region" description="Helical" evidence="7">
    <location>
        <begin position="360"/>
        <end position="380"/>
    </location>
</feature>
<comment type="subcellular location">
    <subcellularLocation>
        <location evidence="1">Cell membrane</location>
        <topology evidence="1">Multi-pass membrane protein</topology>
    </subcellularLocation>
</comment>
<sequence>MNKKLVNFIVKKYLRFDKKNPFISISAILAFIGVCIGVMVLILSMAIMNGTAKEFERKLFTMNYPLTIHPKFSTISLDQELLNSLQKEFPHLKFSPFISSQAIIQSGETMSGGMIFGVIPQKEALINPVYKKALGDLNLDKFDIITGSGISDKLFLNPGTKTTLYFTELNPTGFSMMPKMKRFTFANSFTSGLNAYDKAYMYTSIEALQTLLKKEEGTFDGIHVHSDDAFADIEKLRTYLGNKASVVGWWQQNGNFFAAMKMEKTALFIVLMLIILVASLNIISSLLMTVMSRRKEIALLLSMGATSKEIKSIFLRVGTIIGFSGILTGIALGFIGYWLLDNFDIVTLPADVYGSAKLPLDLAMSDFISIIIGAVIIVLISSYYPASKATNIDVIDVLRNE</sequence>
<dbReference type="AlphaFoldDB" id="A0A363CXM3"/>
<dbReference type="PANTHER" id="PTHR30489:SF0">
    <property type="entry name" value="LIPOPROTEIN-RELEASING SYSTEM TRANSMEMBRANE PROTEIN LOLE"/>
    <property type="match status" value="1"/>
</dbReference>
<proteinExistence type="inferred from homology"/>